<dbReference type="PANTHER" id="PTHR48075">
    <property type="entry name" value="3-HYDROXYACYL-COA DEHYDROGENASE FAMILY PROTEIN"/>
    <property type="match status" value="1"/>
</dbReference>
<dbReference type="GO" id="GO:0006631">
    <property type="term" value="P:fatty acid metabolic process"/>
    <property type="evidence" value="ECO:0007669"/>
    <property type="project" value="InterPro"/>
</dbReference>
<gene>
    <name evidence="5" type="ORF">M8523_26310</name>
</gene>
<accession>A0AA41Z1Y7</accession>
<dbReference type="Pfam" id="PF00725">
    <property type="entry name" value="3HCDH"/>
    <property type="match status" value="1"/>
</dbReference>
<dbReference type="Pfam" id="PF02737">
    <property type="entry name" value="3HCDH_N"/>
    <property type="match status" value="1"/>
</dbReference>
<dbReference type="NCBIfam" id="NF004783">
    <property type="entry name" value="PRK06129.1"/>
    <property type="match status" value="1"/>
</dbReference>
<dbReference type="EMBL" id="JAMOIM010000027">
    <property type="protein sequence ID" value="MCW6511497.1"/>
    <property type="molecule type" value="Genomic_DNA"/>
</dbReference>
<keyword evidence="6" id="KW-1185">Reference proteome</keyword>
<evidence type="ECO:0000313" key="6">
    <source>
        <dbReference type="Proteomes" id="UP001165667"/>
    </source>
</evidence>
<dbReference type="EC" id="1.1.1.35" evidence="5"/>
<dbReference type="InterPro" id="IPR008927">
    <property type="entry name" value="6-PGluconate_DH-like_C_sf"/>
</dbReference>
<keyword evidence="2 5" id="KW-0560">Oxidoreductase</keyword>
<dbReference type="Gene3D" id="1.10.1040.10">
    <property type="entry name" value="N-(1-d-carboxylethyl)-l-norvaline Dehydrogenase, domain 2"/>
    <property type="match status" value="1"/>
</dbReference>
<dbReference type="Proteomes" id="UP001165667">
    <property type="component" value="Unassembled WGS sequence"/>
</dbReference>
<proteinExistence type="inferred from homology"/>
<dbReference type="GO" id="GO:0050104">
    <property type="term" value="F:L-gulonate 3-dehydrogenase activity"/>
    <property type="evidence" value="ECO:0007669"/>
    <property type="project" value="TreeGrafter"/>
</dbReference>
<dbReference type="SUPFAM" id="SSF51735">
    <property type="entry name" value="NAD(P)-binding Rossmann-fold domains"/>
    <property type="match status" value="1"/>
</dbReference>
<organism evidence="5 6">
    <name type="scientific">Lichenifustis flavocetrariae</name>
    <dbReference type="NCBI Taxonomy" id="2949735"/>
    <lineage>
        <taxon>Bacteria</taxon>
        <taxon>Pseudomonadati</taxon>
        <taxon>Pseudomonadota</taxon>
        <taxon>Alphaproteobacteria</taxon>
        <taxon>Hyphomicrobiales</taxon>
        <taxon>Lichenihabitantaceae</taxon>
        <taxon>Lichenifustis</taxon>
    </lineage>
</organism>
<comment type="caution">
    <text evidence="5">The sequence shown here is derived from an EMBL/GenBank/DDBJ whole genome shotgun (WGS) entry which is preliminary data.</text>
</comment>
<protein>
    <submittedName>
        <fullName evidence="5">3-hydroxyacyl-CoA dehydrogenase</fullName>
        <ecNumber evidence="5">1.1.1.35</ecNumber>
    </submittedName>
</protein>
<name>A0AA41Z1Y7_9HYPH</name>
<evidence type="ECO:0000259" key="4">
    <source>
        <dbReference type="Pfam" id="PF02737"/>
    </source>
</evidence>
<dbReference type="GO" id="GO:0070403">
    <property type="term" value="F:NAD+ binding"/>
    <property type="evidence" value="ECO:0007669"/>
    <property type="project" value="InterPro"/>
</dbReference>
<comment type="similarity">
    <text evidence="1">Belongs to the 3-hydroxyacyl-CoA dehydrogenase family.</text>
</comment>
<dbReference type="InterPro" id="IPR036291">
    <property type="entry name" value="NAD(P)-bd_dom_sf"/>
</dbReference>
<dbReference type="Gene3D" id="3.40.50.720">
    <property type="entry name" value="NAD(P)-binding Rossmann-like Domain"/>
    <property type="match status" value="1"/>
</dbReference>
<dbReference type="SUPFAM" id="SSF48179">
    <property type="entry name" value="6-phosphogluconate dehydrogenase C-terminal domain-like"/>
    <property type="match status" value="1"/>
</dbReference>
<dbReference type="RefSeq" id="WP_282587876.1">
    <property type="nucleotide sequence ID" value="NZ_JAMOIM010000027.1"/>
</dbReference>
<evidence type="ECO:0000313" key="5">
    <source>
        <dbReference type="EMBL" id="MCW6511497.1"/>
    </source>
</evidence>
<reference evidence="5" key="1">
    <citation type="submission" date="2022-05" db="EMBL/GenBank/DDBJ databases">
        <authorList>
            <person name="Pankratov T."/>
        </authorList>
    </citation>
    <scope>NUCLEOTIDE SEQUENCE</scope>
    <source>
        <strain evidence="5">BP6-180914</strain>
    </source>
</reference>
<evidence type="ECO:0000256" key="1">
    <source>
        <dbReference type="ARBA" id="ARBA00009463"/>
    </source>
</evidence>
<evidence type="ECO:0000256" key="2">
    <source>
        <dbReference type="ARBA" id="ARBA00023002"/>
    </source>
</evidence>
<dbReference type="InterPro" id="IPR013328">
    <property type="entry name" value="6PGD_dom2"/>
</dbReference>
<dbReference type="AlphaFoldDB" id="A0AA41Z1Y7"/>
<dbReference type="GO" id="GO:0003857">
    <property type="term" value="F:(3S)-3-hydroxyacyl-CoA dehydrogenase (NAD+) activity"/>
    <property type="evidence" value="ECO:0007669"/>
    <property type="project" value="UniProtKB-EC"/>
</dbReference>
<feature type="domain" description="3-hydroxyacyl-CoA dehydrogenase NAD binding" evidence="4">
    <location>
        <begin position="7"/>
        <end position="181"/>
    </location>
</feature>
<evidence type="ECO:0000259" key="3">
    <source>
        <dbReference type="Pfam" id="PF00725"/>
    </source>
</evidence>
<feature type="domain" description="3-hydroxyacyl-CoA dehydrogenase C-terminal" evidence="3">
    <location>
        <begin position="188"/>
        <end position="250"/>
    </location>
</feature>
<dbReference type="InterPro" id="IPR006108">
    <property type="entry name" value="3HC_DH_C"/>
</dbReference>
<sequence>MLIERTAIVGGGIIGRSWAIVFARAGLPVVIYDQLPETRASMRERLAEALAQSAALVGDAAAQTAVLDRISVADNLAQAVADADFVHECIDEKLDSKVAIFRELDRLAKPSSILATTTSSFPVSTFAAELPSRNRCIVVHPATPPHLLPVTEICPAPFTDQAVTDAAFVFMERCGQVPVLIRFEQSSFVLNRLQAALVVEMLRCLNSGIISPGDIDKIISQGFGLRWAFLGPFEGVDLNAAGGIREYLERFGFIFDDMARQNGHLGAVVTPEAIAMLDAYARAQLPLDSIGDRTAWRDRAITSLRALKNANA</sequence>
<dbReference type="PANTHER" id="PTHR48075:SF1">
    <property type="entry name" value="LAMBDA-CRYSTALLIN HOMOLOG"/>
    <property type="match status" value="1"/>
</dbReference>
<dbReference type="InterPro" id="IPR006176">
    <property type="entry name" value="3-OHacyl-CoA_DH_NAD-bd"/>
</dbReference>